<dbReference type="InterPro" id="IPR036179">
    <property type="entry name" value="Ig-like_dom_sf"/>
</dbReference>
<proteinExistence type="evidence at transcript level"/>
<dbReference type="InterPro" id="IPR007110">
    <property type="entry name" value="Ig-like_dom"/>
</dbReference>
<feature type="domain" description="Ig-like" evidence="6">
    <location>
        <begin position="617"/>
        <end position="705"/>
    </location>
</feature>
<dbReference type="InterPro" id="IPR013151">
    <property type="entry name" value="Immunoglobulin_dom"/>
</dbReference>
<dbReference type="Ensembl" id="ENSRNOT00000023663.4">
    <property type="protein sequence ID" value="ENSRNOP00000023663.1"/>
    <property type="gene ID" value="ENSRNOG00000027607.6"/>
</dbReference>
<dbReference type="EMBL" id="BC098921">
    <property type="protein sequence ID" value="AAH98921.1"/>
    <property type="molecule type" value="mRNA"/>
</dbReference>
<organism evidence="7">
    <name type="scientific">Rattus norvegicus</name>
    <name type="common">Rat</name>
    <dbReference type="NCBI Taxonomy" id="10116"/>
    <lineage>
        <taxon>Eukaryota</taxon>
        <taxon>Metazoa</taxon>
        <taxon>Chordata</taxon>
        <taxon>Craniata</taxon>
        <taxon>Vertebrata</taxon>
        <taxon>Euteleostomi</taxon>
        <taxon>Mammalia</taxon>
        <taxon>Eutheria</taxon>
        <taxon>Euarchontoglires</taxon>
        <taxon>Glires</taxon>
        <taxon>Rodentia</taxon>
        <taxon>Myomorpha</taxon>
        <taxon>Muroidea</taxon>
        <taxon>Muridae</taxon>
        <taxon>Murinae</taxon>
        <taxon>Rattus</taxon>
    </lineage>
</organism>
<dbReference type="OrthoDB" id="6353782at2759"/>
<reference evidence="8 9" key="2">
    <citation type="journal article" date="2004" name="Nature">
        <title>Genome sequence of the Brown Norway rat yields insights into mammalian evolution.</title>
        <authorList>
            <consortium name="Rat Genome Sequencing Project Consortium"/>
            <person name="Gibbs R.A."/>
            <person name="Weinstock G.M."/>
            <person name="Metzker M.L."/>
            <person name="Muzny D.M."/>
            <person name="Sodergren E.J."/>
            <person name="Scherer S."/>
            <person name="Scott G."/>
            <person name="Steffen D."/>
            <person name="Worley K.C."/>
            <person name="Burch P.E."/>
            <person name="Okwuonu G."/>
            <person name="Hines S."/>
            <person name="Lewis L."/>
            <person name="Deramo C."/>
            <person name="Delgado O."/>
            <person name="Dugan-Rocha S."/>
            <person name="Miner G."/>
            <person name="Morgan M."/>
            <person name="Hawes A."/>
            <person name="Gill R."/>
            <person name="Holt R.A."/>
            <person name="Adams M.D."/>
            <person name="Amanatides P.G."/>
            <person name="Baden-Tillson H."/>
            <person name="Barnstead M."/>
            <person name="Chin S."/>
            <person name="Evans C.A."/>
            <person name="Ferriera S."/>
            <person name="Fosler C."/>
            <person name="Glodek A."/>
            <person name="Gu Z."/>
            <person name="Jennings D."/>
            <person name="Kraft C.L."/>
            <person name="Nguyen T."/>
            <person name="Pfannkoch C.M."/>
            <person name="Sitter C."/>
            <person name="Sutton G.G."/>
            <person name="Venter J.C."/>
            <person name="Woodage T."/>
            <person name="Smith D."/>
            <person name="Lee H.-M."/>
            <person name="Gustafson E."/>
            <person name="Cahill P."/>
            <person name="Kana A."/>
            <person name="Doucette-Stamm L."/>
            <person name="Weinstock K."/>
            <person name="Fechtel K."/>
            <person name="Weiss R.B."/>
            <person name="Dunn D.M."/>
            <person name="Green E.D."/>
            <person name="Blakesley R.W."/>
            <person name="Bouffard G.G."/>
            <person name="De Jong P.J."/>
            <person name="Osoegawa K."/>
            <person name="Zhu B."/>
            <person name="Marra M."/>
            <person name="Schein J."/>
            <person name="Bosdet I."/>
            <person name="Fjell C."/>
            <person name="Jones S."/>
            <person name="Krzywinski M."/>
            <person name="Mathewson C."/>
            <person name="Siddiqui A."/>
            <person name="Wye N."/>
            <person name="McPherson J."/>
            <person name="Zhao S."/>
            <person name="Fraser C.M."/>
            <person name="Shetty J."/>
            <person name="Shatsman S."/>
            <person name="Geer K."/>
            <person name="Chen Y."/>
            <person name="Abramzon S."/>
            <person name="Nierman W.C."/>
            <person name="Havlak P.H."/>
            <person name="Chen R."/>
            <person name="Durbin K.J."/>
            <person name="Egan A."/>
            <person name="Ren Y."/>
            <person name="Song X.-Z."/>
            <person name="Li B."/>
            <person name="Liu Y."/>
            <person name="Qin X."/>
            <person name="Cawley S."/>
            <person name="Cooney A.J."/>
            <person name="D'Souza L.M."/>
            <person name="Martin K."/>
            <person name="Wu J.Q."/>
            <person name="Gonzalez-Garay M.L."/>
            <person name="Jackson A.R."/>
            <person name="Kalafus K.J."/>
            <person name="McLeod M.P."/>
            <person name="Milosavljevic A."/>
            <person name="Virk D."/>
            <person name="Volkov A."/>
            <person name="Wheeler D.A."/>
            <person name="Zhang Z."/>
            <person name="Bailey J.A."/>
            <person name="Eichler E.E."/>
            <person name="Tuzun E."/>
            <person name="Birney E."/>
            <person name="Mongin E."/>
            <person name="Ureta-Vidal A."/>
            <person name="Woodwark C."/>
            <person name="Zdobnov E."/>
            <person name="Bork P."/>
            <person name="Suyama M."/>
            <person name="Torrents D."/>
            <person name="Alexandersson M."/>
            <person name="Trask B.J."/>
            <person name="Young J.M."/>
            <person name="Huang H."/>
            <person name="Wang H."/>
            <person name="Xing H."/>
            <person name="Daniels S."/>
            <person name="Gietzen D."/>
            <person name="Schmidt J."/>
            <person name="Stevens K."/>
            <person name="Vitt U."/>
            <person name="Wingrove J."/>
            <person name="Camara F."/>
            <person name="Mar Alba M."/>
            <person name="Abril J.F."/>
            <person name="Guigo R."/>
            <person name="Smit A."/>
            <person name="Dubchak I."/>
            <person name="Rubin E.M."/>
            <person name="Couronne O."/>
            <person name="Poliakov A."/>
            <person name="Huebner N."/>
            <person name="Ganten D."/>
            <person name="Goesele C."/>
            <person name="Hummel O."/>
            <person name="Kreitler T."/>
            <person name="Lee Y.-A."/>
            <person name="Monti J."/>
            <person name="Schulz H."/>
            <person name="Zimdahl H."/>
            <person name="Himmelbauer H."/>
            <person name="Lehrach H."/>
            <person name="Jacob H.J."/>
            <person name="Bromberg S."/>
            <person name="Gullings-Handley J."/>
            <person name="Jensen-Seaman M.I."/>
            <person name="Kwitek A.E."/>
            <person name="Lazar J."/>
            <person name="Pasko D."/>
            <person name="Tonellato P.J."/>
            <person name="Twigger S."/>
            <person name="Ponting C.P."/>
            <person name="Duarte J.M."/>
            <person name="Rice S."/>
            <person name="Goodstadt L."/>
            <person name="Beatson S.A."/>
            <person name="Emes R.D."/>
            <person name="Winter E.E."/>
            <person name="Webber C."/>
            <person name="Brandt P."/>
            <person name="Nyakatura G."/>
            <person name="Adetobi M."/>
            <person name="Chiaromonte F."/>
            <person name="Elnitski L."/>
            <person name="Eswara P."/>
            <person name="Hardison R.C."/>
            <person name="Hou M."/>
            <person name="Kolbe D."/>
            <person name="Makova K."/>
            <person name="Miller W."/>
            <person name="Nekrutenko A."/>
            <person name="Riemer C."/>
            <person name="Schwartz S."/>
            <person name="Taylor J."/>
            <person name="Yang S."/>
            <person name="Zhang Y."/>
            <person name="Lindpaintner K."/>
            <person name="Andrews T.D."/>
            <person name="Caccamo M."/>
            <person name="Clamp M."/>
            <person name="Clarke L."/>
            <person name="Curwen V."/>
            <person name="Durbin R.M."/>
            <person name="Eyras E."/>
            <person name="Searle S.M."/>
            <person name="Cooper G.M."/>
            <person name="Batzoglou S."/>
            <person name="Brudno M."/>
            <person name="Sidow A."/>
            <person name="Stone E.A."/>
            <person name="Payseur B.A."/>
            <person name="Bourque G."/>
            <person name="Lopez-Otin C."/>
            <person name="Puente X.S."/>
            <person name="Chakrabarti K."/>
            <person name="Chatterji S."/>
            <person name="Dewey C."/>
            <person name="Pachter L."/>
            <person name="Bray N."/>
            <person name="Yap V.B."/>
            <person name="Caspi A."/>
            <person name="Tesler G."/>
            <person name="Pevzner P.A."/>
            <person name="Haussler D."/>
            <person name="Roskin K.M."/>
            <person name="Baertsch R."/>
            <person name="Clawson H."/>
            <person name="Furey T.S."/>
            <person name="Hinrichs A.S."/>
            <person name="Karolchik D."/>
            <person name="Kent W.J."/>
            <person name="Rosenbloom K.R."/>
            <person name="Trumbower H."/>
            <person name="Weirauch M."/>
            <person name="Cooper D.N."/>
            <person name="Stenson P.D."/>
            <person name="Ma B."/>
            <person name="Brent M."/>
            <person name="Arumugam M."/>
            <person name="Shteynberg D."/>
            <person name="Copley R.R."/>
            <person name="Taylor M.S."/>
            <person name="Riethman H."/>
            <person name="Mudunuri U."/>
            <person name="Peterson J."/>
            <person name="Guyer M."/>
            <person name="Felsenfeld A."/>
            <person name="Old S."/>
            <person name="Mockrin S."/>
            <person name="Collins F.S."/>
        </authorList>
    </citation>
    <scope>NUCLEOTIDE SEQUENCE [LARGE SCALE GENOMIC DNA]</scope>
    <source>
        <strain evidence="8 9">Brown Norway</strain>
    </source>
</reference>
<dbReference type="CDD" id="cd05774">
    <property type="entry name" value="IgV_CEACAM_D1"/>
    <property type="match status" value="5"/>
</dbReference>
<dbReference type="RefSeq" id="NP_036834.2">
    <property type="nucleotide sequence ID" value="NM_012702.2"/>
</dbReference>
<dbReference type="FunFam" id="2.60.40.10:FF:000244">
    <property type="entry name" value="carcinoembryonic antigen-related cell adhesion molecule 16"/>
    <property type="match status" value="1"/>
</dbReference>
<dbReference type="InterPro" id="IPR003598">
    <property type="entry name" value="Ig_sub2"/>
</dbReference>
<dbReference type="CDD" id="cd05740">
    <property type="entry name" value="IgI_hCEACAM_2_4_6_like"/>
    <property type="match status" value="1"/>
</dbReference>
<dbReference type="InterPro" id="IPR003599">
    <property type="entry name" value="Ig_sub"/>
</dbReference>
<dbReference type="FunFam" id="2.60.40.10:FF:000340">
    <property type="entry name" value="Carcinoembryonic antigen-related cell adhesion molecule 1"/>
    <property type="match status" value="5"/>
</dbReference>
<dbReference type="Pfam" id="PF07686">
    <property type="entry name" value="V-set"/>
    <property type="match status" value="5"/>
</dbReference>
<dbReference type="Proteomes" id="UP000002494">
    <property type="component" value="Chromosome 1"/>
</dbReference>
<reference evidence="8" key="3">
    <citation type="submission" date="2025-05" db="UniProtKB">
        <authorList>
            <consortium name="Ensembl"/>
        </authorList>
    </citation>
    <scope>IDENTIFICATION</scope>
    <source>
        <strain evidence="8">Brown Norway</strain>
    </source>
</reference>
<dbReference type="KEGG" id="rno:24926"/>
<keyword evidence="9" id="KW-1185">Reference proteome</keyword>
<dbReference type="InterPro" id="IPR013783">
    <property type="entry name" value="Ig-like_fold"/>
</dbReference>
<reference evidence="7" key="1">
    <citation type="journal article" date="2004" name="Genome Res.">
        <title>The status, quality, and expansion of the NIH full-length cDNA project: the Mammalian Gene Collection (MGC).</title>
        <authorList>
            <consortium name="The MGC Project Team"/>
            <person name="Gerhard D.S."/>
            <person name="Wagner L."/>
            <person name="Feingold E.A."/>
            <person name="Shenmen C.M."/>
            <person name="Grouse L.H."/>
            <person name="Schuler G."/>
            <person name="Klein S.L."/>
            <person name="Old S."/>
            <person name="Rasooly R."/>
            <person name="Good P."/>
            <person name="Guyer M."/>
            <person name="Peck A.M."/>
            <person name="Derge J.G."/>
            <person name="Lipman D."/>
            <person name="Collins F.S."/>
            <person name="Jang W."/>
            <person name="Sherry S."/>
            <person name="Feolo M."/>
            <person name="Misquitta L."/>
            <person name="Lee E."/>
            <person name="Rotmistrovsky K."/>
            <person name="Greenhut S.F."/>
            <person name="Schaefer C.F."/>
            <person name="Buetow K."/>
            <person name="Bonner T.I."/>
            <person name="Haussler D."/>
            <person name="Kent J."/>
            <person name="Kiekhaus M."/>
            <person name="Furey T."/>
            <person name="Brent M."/>
            <person name="Prange C."/>
            <person name="Schreiber K."/>
            <person name="Shapiro N."/>
            <person name="Bhat N.K."/>
            <person name="Hopkins R.F."/>
            <person name="Hsie F."/>
            <person name="Driscoll T."/>
            <person name="Soares M.B."/>
            <person name="Casavant T.L."/>
            <person name="Scheetz T.E."/>
            <person name="Brown-stein M.J."/>
            <person name="Usdin T.B."/>
            <person name="Toshiyuki S."/>
            <person name="Carninci P."/>
            <person name="Piao Y."/>
            <person name="Dudekula D.B."/>
            <person name="Ko M.S."/>
            <person name="Kawakami K."/>
            <person name="Suzuki Y."/>
            <person name="Sugano S."/>
            <person name="Gruber C.E."/>
            <person name="Smith M.R."/>
            <person name="Simmons B."/>
            <person name="Moore T."/>
            <person name="Waterman R."/>
            <person name="Johnson S.L."/>
            <person name="Ruan Y."/>
            <person name="Wei C.L."/>
            <person name="Mathavan S."/>
            <person name="Gunaratne P.H."/>
            <person name="Wu J."/>
            <person name="Garcia A.M."/>
            <person name="Hulyk S.W."/>
            <person name="Fuh E."/>
            <person name="Yuan Y."/>
            <person name="Sneed A."/>
            <person name="Kowis C."/>
            <person name="Hodgson A."/>
            <person name="Muzny D.M."/>
            <person name="McPherson J."/>
            <person name="Gibbs R.A."/>
            <person name="Fahey J."/>
            <person name="Helton E."/>
            <person name="Ketteman M."/>
            <person name="Madan A."/>
            <person name="Rodrigues S."/>
            <person name="Sanchez A."/>
            <person name="Whiting M."/>
            <person name="Madari A."/>
            <person name="Young A.C."/>
            <person name="Wetherby K.D."/>
            <person name="Granite S.J."/>
            <person name="Kwong P.N."/>
            <person name="Brinkley C.P."/>
            <person name="Pearson R.L."/>
            <person name="Bouffard G.G."/>
            <person name="Blakesly R.W."/>
            <person name="Green E.D."/>
            <person name="Dickson M.C."/>
            <person name="Rodriguez A.C."/>
            <person name="Grimwood J."/>
            <person name="Schmutz J."/>
            <person name="Myers R.M."/>
            <person name="Butterfield Y.S."/>
            <person name="Griffith M."/>
            <person name="Griffith O.L."/>
            <person name="Krzywinski M.I."/>
            <person name="Liao N."/>
            <person name="Morin R."/>
            <person name="Morrin R."/>
            <person name="Palmquist D."/>
            <person name="Petrescu A.S."/>
            <person name="Skalska U."/>
            <person name="Smailus D.E."/>
            <person name="Stott J.M."/>
            <person name="Schnerch A."/>
            <person name="Schein J.E."/>
            <person name="Jones S.J."/>
            <person name="Holt R.A."/>
            <person name="Baross A."/>
            <person name="Marra M.A."/>
            <person name="Clifton S."/>
            <person name="Makowski K.A."/>
            <person name="Bosak S."/>
            <person name="Malek J."/>
        </authorList>
    </citation>
    <scope>NUCLEOTIDE SEQUENCE [LARGE SCALE MRNA]</scope>
    <source>
        <tissue evidence="7">Placenta</tissue>
    </source>
</reference>
<dbReference type="PANTHER" id="PTHR44427">
    <property type="entry name" value="CARCINOEMBRYONIC ANTIGEN-RELATED CELL ADHESION MOLECULE 19"/>
    <property type="match status" value="1"/>
</dbReference>
<evidence type="ECO:0000256" key="5">
    <source>
        <dbReference type="SAM" id="SignalP"/>
    </source>
</evidence>
<dbReference type="SMART" id="SM00409">
    <property type="entry name" value="IG"/>
    <property type="match status" value="6"/>
</dbReference>
<dbReference type="CTD" id="1084"/>
<dbReference type="InterPro" id="IPR050831">
    <property type="entry name" value="CEA_cell_adhesion"/>
</dbReference>
<dbReference type="GeneID" id="24926"/>
<evidence type="ECO:0000313" key="8">
    <source>
        <dbReference type="Ensembl" id="ENSRNOP00000023663.1"/>
    </source>
</evidence>
<evidence type="ECO:0000313" key="10">
    <source>
        <dbReference type="RGD" id="2333"/>
    </source>
</evidence>
<dbReference type="AlphaFoldDB" id="A6J8G0"/>
<name>A6J8G0_RAT</name>
<evidence type="ECO:0000256" key="4">
    <source>
        <dbReference type="ARBA" id="ARBA00038222"/>
    </source>
</evidence>
<comment type="similarity">
    <text evidence="4">Belongs to the immunoglobulin superfamily. CEA family.</text>
</comment>
<keyword evidence="3" id="KW-0393">Immunoglobulin domain</keyword>
<dbReference type="Gene3D" id="2.60.40.10">
    <property type="entry name" value="Immunoglobulins"/>
    <property type="match status" value="6"/>
</dbReference>
<evidence type="ECO:0000313" key="9">
    <source>
        <dbReference type="Proteomes" id="UP000002494"/>
    </source>
</evidence>
<evidence type="ECO:0000256" key="1">
    <source>
        <dbReference type="ARBA" id="ARBA00022729"/>
    </source>
</evidence>
<accession>Q4KLZ7</accession>
<sequence>MELSSVLPCKRCTPWRGLLLTASLLTCWLLPTTAQVSIESLPPQVVEGENVLLRVDNLPENLIAFVWYKGLTNMSLGVALYSLTYNVTVTGPVHSGRETLYSNGSLWIQNVTQKDTGFYTLRTISNHGEIVSNTSLHLHVYFSTLTCGRAATSAQLSIESVPTSISKGESALLLAHNLPENLRAIFWYKGAIVFKDLEVARYVIGTNSSVPGPAHNGRETMYSNGSLLLQNVTRNDAGFYTLKTLSTDLKTEIAYVQLQVDTCFMSYAGPPTSAQLTVESAPTSVAEGASVLLLAHNLPENLRAIFWYKGAILFKDLEVARYVIGTNSSVPGPAHSGRETMHSNGSLLLQNVTRNDAGFYTLRTLSTDLKAKVVHVQLQVNTSSCCDPLTPAPLTIDPVPRHAAKGESVLLQVRNLPEDLRMFIWFKSVYTSQIFKIAEYSRAINYVFRGPAHSGRETVYTNGSLLLQDATEKDTGLYTLQIIYRNFKIETAHVQVSVHTCVHPSTTGQLVIESVPPNVVEGGDVLLLVHNMPENLQSFSWYKGVAIVNRHEISRNIIASNRSTLGPAHSGRETIYSNGSLLLHNATEEDNGLYTLWTVNRHSETQGIHVHIHIYKPVAQPFIRVTESSVRVKSSVVLTCLSADTGTSIQWLFNNQNLRLTQRMLLSQTKCQLSIDPVRREDAGEYRCEVSNPVSSKTSLPVSLDVIIE</sequence>
<keyword evidence="2" id="KW-0325">Glycoprotein</keyword>
<dbReference type="SMART" id="SM00408">
    <property type="entry name" value="IGc2"/>
    <property type="match status" value="2"/>
</dbReference>
<dbReference type="PROSITE" id="PS50835">
    <property type="entry name" value="IG_LIKE"/>
    <property type="match status" value="1"/>
</dbReference>
<dbReference type="PANTHER" id="PTHR44427:SF1">
    <property type="entry name" value="CARCINOEMBRYONIC ANTIGEN-RELATED CELL ADHESION MOLECULE 1"/>
    <property type="match status" value="1"/>
</dbReference>
<dbReference type="Pfam" id="PF00047">
    <property type="entry name" value="ig"/>
    <property type="match status" value="1"/>
</dbReference>
<dbReference type="HOGENOM" id="CLU_024555_1_1_1"/>
<keyword evidence="1 5" id="KW-0732">Signal</keyword>
<dbReference type="SUPFAM" id="SSF48726">
    <property type="entry name" value="Immunoglobulin"/>
    <property type="match status" value="6"/>
</dbReference>
<feature type="signal peptide" evidence="5">
    <location>
        <begin position="1"/>
        <end position="34"/>
    </location>
</feature>
<accession>A6J8G0</accession>
<evidence type="ECO:0000256" key="3">
    <source>
        <dbReference type="ARBA" id="ARBA00023319"/>
    </source>
</evidence>
<evidence type="ECO:0000256" key="2">
    <source>
        <dbReference type="ARBA" id="ARBA00023180"/>
    </source>
</evidence>
<feature type="chain" id="PRO_5044728602" evidence="5">
    <location>
        <begin position="35"/>
        <end position="709"/>
    </location>
</feature>
<gene>
    <name evidence="7 8 10" type="primary">Ceacam3</name>
</gene>
<dbReference type="OMA" id="WYKGAIV"/>
<protein>
    <submittedName>
        <fullName evidence="8">CEA cell adhesion molecule 3</fullName>
    </submittedName>
    <submittedName>
        <fullName evidence="7">Carcinoembryonic antigen-related cell adhesion molecule 3</fullName>
    </submittedName>
</protein>
<evidence type="ECO:0000313" key="7">
    <source>
        <dbReference type="EMBL" id="AAH98921.1"/>
    </source>
</evidence>
<evidence type="ECO:0000259" key="6">
    <source>
        <dbReference type="PROSITE" id="PS50835"/>
    </source>
</evidence>
<dbReference type="RGD" id="2333">
    <property type="gene designation" value="Ceacam3"/>
</dbReference>
<dbReference type="InterPro" id="IPR013106">
    <property type="entry name" value="Ig_V-set"/>
</dbReference>
<dbReference type="GeneTree" id="ENSGT01100000263479"/>